<evidence type="ECO:0000256" key="5">
    <source>
        <dbReference type="SAM" id="Phobius"/>
    </source>
</evidence>
<feature type="active site" description="Nucleophile" evidence="1">
    <location>
        <position position="415"/>
    </location>
</feature>
<feature type="binding site" evidence="2">
    <location>
        <position position="457"/>
    </location>
    <ligand>
        <name>L-glutamate</name>
        <dbReference type="ChEBI" id="CHEBI:29985"/>
    </ligand>
</feature>
<dbReference type="SUPFAM" id="SSF56235">
    <property type="entry name" value="N-terminal nucleophile aminohydrolases (Ntn hydrolases)"/>
    <property type="match status" value="1"/>
</dbReference>
<keyword evidence="5" id="KW-0472">Membrane</keyword>
<comment type="function">
    <text evidence="3">Cleaves the gamma-glutamyl peptide bond of glutathione and glutathione conjugates.</text>
</comment>
<dbReference type="HOGENOM" id="CLU_014813_4_3_1"/>
<feature type="binding site" evidence="2">
    <location>
        <position position="145"/>
    </location>
    <ligand>
        <name>L-glutamate</name>
        <dbReference type="ChEBI" id="CHEBI:29985"/>
    </ligand>
</feature>
<feature type="transmembrane region" description="Helical" evidence="5">
    <location>
        <begin position="28"/>
        <end position="49"/>
    </location>
</feature>
<dbReference type="Proteomes" id="UP000817658">
    <property type="component" value="Chromosome 1"/>
</dbReference>
<comment type="catalytic activity">
    <reaction evidence="3">
        <text>an N-terminal (5-L-glutamyl)-[peptide] + an alpha-amino acid = 5-L-glutamyl amino acid + an N-terminal L-alpha-aminoacyl-[peptide]</text>
        <dbReference type="Rhea" id="RHEA:23904"/>
        <dbReference type="Rhea" id="RHEA-COMP:9780"/>
        <dbReference type="Rhea" id="RHEA-COMP:9795"/>
        <dbReference type="ChEBI" id="CHEBI:77644"/>
        <dbReference type="ChEBI" id="CHEBI:78597"/>
        <dbReference type="ChEBI" id="CHEBI:78599"/>
        <dbReference type="ChEBI" id="CHEBI:78608"/>
        <dbReference type="EC" id="2.3.2.2"/>
    </reaction>
</comment>
<comment type="catalytic activity">
    <reaction evidence="3">
        <text>an S-substituted glutathione + H2O = an S-substituted L-cysteinylglycine + L-glutamate</text>
        <dbReference type="Rhea" id="RHEA:59468"/>
        <dbReference type="ChEBI" id="CHEBI:15377"/>
        <dbReference type="ChEBI" id="CHEBI:29985"/>
        <dbReference type="ChEBI" id="CHEBI:90779"/>
        <dbReference type="ChEBI" id="CHEBI:143103"/>
        <dbReference type="EC" id="3.4.19.13"/>
    </reaction>
</comment>
<dbReference type="AlphaFoldDB" id="Q5ZEJ5"/>
<dbReference type="EC" id="2.3.2.2" evidence="3"/>
<keyword evidence="3" id="KW-0808">Transferase</keyword>
<feature type="binding site" evidence="2">
    <location>
        <begin position="487"/>
        <end position="488"/>
    </location>
    <ligand>
        <name>L-glutamate</name>
        <dbReference type="ChEBI" id="CHEBI:29985"/>
    </ligand>
</feature>
<reference evidence="6" key="1">
    <citation type="journal article" date="2002" name="Nature">
        <title>The genome sequence and structure of rice chromosome 1.</title>
        <authorList>
            <person name="Sasaki T."/>
            <person name="Matsumoto T."/>
            <person name="Yamamoto K."/>
            <person name="Sakata K."/>
            <person name="Baba T."/>
            <person name="Katayose Y."/>
            <person name="Wu J."/>
            <person name="Niimura Y."/>
            <person name="Cheng Z."/>
            <person name="Nagamura Y."/>
            <person name="Antonio B.A."/>
            <person name="Kanamori H."/>
            <person name="Hosokawa S."/>
            <person name="Masukawa M."/>
            <person name="Arikawa K."/>
            <person name="Chiden Y."/>
            <person name="Hayashi M."/>
            <person name="Okamoto M."/>
            <person name="Ando T."/>
            <person name="Aoki H."/>
            <person name="Arita K."/>
            <person name="Hamada M."/>
            <person name="Harada C."/>
            <person name="Hijishita S."/>
            <person name="Honda M."/>
            <person name="Ichikawa Y."/>
            <person name="Idonuma A."/>
            <person name="Iijima M."/>
            <person name="Ikeda M."/>
            <person name="Ikeno M."/>
            <person name="Itoh S."/>
            <person name="Itoh T."/>
            <person name="Itoh Y."/>
            <person name="Itoh Y."/>
            <person name="Iwabuchi A."/>
            <person name="Kamiya K."/>
            <person name="Karasawa W."/>
            <person name="Katagiri S."/>
            <person name="Kikuta A."/>
            <person name="Kobayashi N."/>
            <person name="Kono I."/>
            <person name="Machita K."/>
            <person name="Maehara T."/>
            <person name="Mizuno H."/>
            <person name="Mizubayashi T."/>
            <person name="Mukai Y."/>
            <person name="Nagasaki H."/>
            <person name="Nakashima M."/>
            <person name="Nakama Y."/>
            <person name="Nakamichi Y."/>
            <person name="Nakamura M."/>
            <person name="Namiki N."/>
            <person name="Negishi M."/>
            <person name="Ohta I."/>
            <person name="Ono N."/>
            <person name="Saji S."/>
            <person name="Sakai K."/>
            <person name="Shibata M."/>
            <person name="Shimokawa T."/>
            <person name="Shomura A."/>
            <person name="Song J."/>
            <person name="Takazaki Y."/>
            <person name="Terasawa K."/>
            <person name="Tsuji K."/>
            <person name="Waki K."/>
            <person name="Yamagata H."/>
            <person name="Yamane H."/>
            <person name="Yoshiki S."/>
            <person name="Yoshihara R."/>
            <person name="Yukawa K."/>
            <person name="Zhong H."/>
            <person name="Iwama H."/>
            <person name="Endo T."/>
            <person name="Ito H."/>
            <person name="Hahn J.H."/>
            <person name="Kim H.I."/>
            <person name="Eun M.Y."/>
            <person name="Yano M."/>
            <person name="Jiang J."/>
            <person name="Gojobori T."/>
        </authorList>
    </citation>
    <scope>NUCLEOTIDE SEQUENCE [LARGE SCALE GENOMIC DNA]</scope>
</reference>
<dbReference type="PRINTS" id="PR01210">
    <property type="entry name" value="GGTRANSPTASE"/>
</dbReference>
<evidence type="ECO:0000256" key="4">
    <source>
        <dbReference type="SAM" id="MobiDB-lite"/>
    </source>
</evidence>
<dbReference type="GO" id="GO:0036374">
    <property type="term" value="F:glutathione hydrolase activity"/>
    <property type="evidence" value="ECO:0007669"/>
    <property type="project" value="UniProtKB-UniRule"/>
</dbReference>
<accession>Q5ZEJ5</accession>
<keyword evidence="5" id="KW-0812">Transmembrane</keyword>
<keyword evidence="3" id="KW-0012">Acyltransferase</keyword>
<evidence type="ECO:0000256" key="2">
    <source>
        <dbReference type="PIRSR" id="PIRSR600101-2"/>
    </source>
</evidence>
<evidence type="ECO:0000256" key="3">
    <source>
        <dbReference type="RuleBase" id="RU368068"/>
    </source>
</evidence>
<dbReference type="Gene3D" id="3.60.20.40">
    <property type="match status" value="1"/>
</dbReference>
<dbReference type="Pfam" id="PF01019">
    <property type="entry name" value="G_glu_transpept"/>
    <property type="match status" value="1"/>
</dbReference>
<feature type="binding site" evidence="2">
    <location>
        <begin position="433"/>
        <end position="435"/>
    </location>
    <ligand>
        <name>L-glutamate</name>
        <dbReference type="ChEBI" id="CHEBI:29985"/>
    </ligand>
</feature>
<dbReference type="EC" id="3.4.19.13" evidence="3"/>
<keyword evidence="5" id="KW-1133">Transmembrane helix</keyword>
<dbReference type="Gene3D" id="1.10.246.130">
    <property type="match status" value="1"/>
</dbReference>
<dbReference type="GO" id="GO:0103068">
    <property type="term" value="F:leukotriene C4 gamma-glutamyl transferase activity"/>
    <property type="evidence" value="ECO:0007669"/>
    <property type="project" value="UniProtKB-EC"/>
</dbReference>
<evidence type="ECO:0000256" key="1">
    <source>
        <dbReference type="PIRSR" id="PIRSR600101-1"/>
    </source>
</evidence>
<sequence>MAARGGLENPLLGGGAVSSPDSRRRRPCTALAIAAAALLALAACVVLHLSSGGDDRSRVVSGGGGGVRLSPHEVEAGVGAVATDDGRCSEVGAAALRAGGHAVDAAVAATLCLGVVHPMSSGVGGGAFIVARDAASGDAVAFDARETAPAAATPDMYAGNPTSKYKGALAMGIPGELAGLHAAWSRYGRLPWKDLFAPAIKLARDGFTVVPYLEIALKKTERDVLADPGLRAVLAPEGRILAAGEVCRNPALADTLEAIASGGVEAFYGGAVGERFVADVRRAGGIAKVDDLRAYKVEVSDAMRSDAMGYTFLGMPPPSSGGVGVALILNILSGYKSLEFLKGFLGLHRFIEAFKHMLAIRMDLGDPDYVNITGNVSEMLSPAFADKLRQRIVDNTTFPPSYYFPKWSQLDDHGTSHLCVVDGDRNAVAMTTTENHLFGAHLLSPSTGIVVNNQMDDFSVPAEGTPPPDNLPPAPANFIAPGKRPLSSMTPTIILKASTVVQVFVNHFIVGMHPLAAVLNPRLVPNEVVYENVTVVDGEVFELSGEAREFLRRRGHRLTSTDSGAVCQFIVQDLLTPVAAAGDENVFHGMLTAVSDPRKDGRPAGM</sequence>
<dbReference type="InterPro" id="IPR043138">
    <property type="entry name" value="GGT_lsub"/>
</dbReference>
<dbReference type="UniPathway" id="UPA00204"/>
<dbReference type="PANTHER" id="PTHR11686:SF9">
    <property type="entry name" value="RE13973P"/>
    <property type="match status" value="1"/>
</dbReference>
<organism evidence="6">
    <name type="scientific">Oryza sativa subsp. japonica</name>
    <name type="common">Rice</name>
    <dbReference type="NCBI Taxonomy" id="39947"/>
    <lineage>
        <taxon>Eukaryota</taxon>
        <taxon>Viridiplantae</taxon>
        <taxon>Streptophyta</taxon>
        <taxon>Embryophyta</taxon>
        <taxon>Tracheophyta</taxon>
        <taxon>Spermatophyta</taxon>
        <taxon>Magnoliopsida</taxon>
        <taxon>Liliopsida</taxon>
        <taxon>Poales</taxon>
        <taxon>Poaceae</taxon>
        <taxon>BOP clade</taxon>
        <taxon>Oryzoideae</taxon>
        <taxon>Oryzeae</taxon>
        <taxon>Oryzinae</taxon>
        <taxon>Oryza</taxon>
        <taxon>Oryza sativa</taxon>
    </lineage>
</organism>
<dbReference type="EMBL" id="AP002522">
    <property type="protein sequence ID" value="BAD61113.1"/>
    <property type="molecule type" value="Genomic_DNA"/>
</dbReference>
<gene>
    <name evidence="6" type="primary">P0009G03.20</name>
</gene>
<dbReference type="PANTHER" id="PTHR11686">
    <property type="entry name" value="GAMMA GLUTAMYL TRANSPEPTIDASE"/>
    <property type="match status" value="1"/>
</dbReference>
<dbReference type="InterPro" id="IPR000101">
    <property type="entry name" value="GGT_peptidase"/>
</dbReference>
<dbReference type="GO" id="GO:0006751">
    <property type="term" value="P:glutathione catabolic process"/>
    <property type="evidence" value="ECO:0007669"/>
    <property type="project" value="UniProtKB-UniRule"/>
</dbReference>
<name>Q5ZEJ5_ORYSJ</name>
<dbReference type="FunFam" id="1.10.246.130:FF:000001">
    <property type="entry name" value="Gamma-glutamyltransferase 5 isoform 1"/>
    <property type="match status" value="1"/>
</dbReference>
<proteinExistence type="predicted"/>
<dbReference type="InterPro" id="IPR043137">
    <property type="entry name" value="GGT_ssub_C"/>
</dbReference>
<dbReference type="MEROPS" id="T03.A01"/>
<comment type="catalytic activity">
    <reaction evidence="3">
        <text>glutathione + H2O = L-cysteinylglycine + L-glutamate</text>
        <dbReference type="Rhea" id="RHEA:28807"/>
        <dbReference type="ChEBI" id="CHEBI:15377"/>
        <dbReference type="ChEBI" id="CHEBI:29985"/>
        <dbReference type="ChEBI" id="CHEBI:57925"/>
        <dbReference type="ChEBI" id="CHEBI:61694"/>
        <dbReference type="EC" id="3.4.19.13"/>
    </reaction>
</comment>
<protein>
    <recommendedName>
        <fullName evidence="3">Glutathione hydrolase</fullName>
        <ecNumber evidence="3">2.3.2.2</ecNumber>
        <ecNumber evidence="3">3.4.19.13</ecNumber>
    </recommendedName>
    <alternativeName>
        <fullName evidence="3">Gamma-glutamyltransferase</fullName>
    </alternativeName>
    <alternativeName>
        <fullName evidence="3">Gamma-glutamyltranspeptidase</fullName>
    </alternativeName>
</protein>
<comment type="pathway">
    <text evidence="3">Sulfur metabolism; glutathione metabolism.</text>
</comment>
<dbReference type="InterPro" id="IPR029055">
    <property type="entry name" value="Ntn_hydrolases_N"/>
</dbReference>
<keyword evidence="3" id="KW-0378">Hydrolase</keyword>
<feature type="region of interest" description="Disordered" evidence="4">
    <location>
        <begin position="1"/>
        <end position="23"/>
    </location>
</feature>
<evidence type="ECO:0000313" key="6">
    <source>
        <dbReference type="EMBL" id="BAD61113.1"/>
    </source>
</evidence>